<dbReference type="NCBIfam" id="NF008107">
    <property type="entry name" value="PRK10853.1"/>
    <property type="match status" value="1"/>
</dbReference>
<dbReference type="Gene3D" id="3.40.30.10">
    <property type="entry name" value="Glutaredoxin"/>
    <property type="match status" value="1"/>
</dbReference>
<dbReference type="InterPro" id="IPR006660">
    <property type="entry name" value="Arsenate_reductase-like"/>
</dbReference>
<keyword evidence="4" id="KW-1185">Reference proteome</keyword>
<dbReference type="EMBL" id="SACR01000001">
    <property type="protein sequence ID" value="RVU49658.1"/>
    <property type="molecule type" value="Genomic_DNA"/>
</dbReference>
<proteinExistence type="inferred from homology"/>
<evidence type="ECO:0000256" key="2">
    <source>
        <dbReference type="PROSITE-ProRule" id="PRU01282"/>
    </source>
</evidence>
<accession>A0A437RSD3</accession>
<dbReference type="SUPFAM" id="SSF52833">
    <property type="entry name" value="Thioredoxin-like"/>
    <property type="match status" value="1"/>
</dbReference>
<dbReference type="Pfam" id="PF03960">
    <property type="entry name" value="ArsC"/>
    <property type="match status" value="1"/>
</dbReference>
<dbReference type="AlphaFoldDB" id="A0A437RSD3"/>
<evidence type="ECO:0000256" key="1">
    <source>
        <dbReference type="ARBA" id="ARBA00007198"/>
    </source>
</evidence>
<dbReference type="CDD" id="cd03035">
    <property type="entry name" value="ArsC_Yffb"/>
    <property type="match status" value="1"/>
</dbReference>
<dbReference type="OrthoDB" id="9803749at2"/>
<evidence type="ECO:0000313" key="4">
    <source>
        <dbReference type="Proteomes" id="UP000285575"/>
    </source>
</evidence>
<dbReference type="Proteomes" id="UP000285575">
    <property type="component" value="Unassembled WGS sequence"/>
</dbReference>
<comment type="similarity">
    <text evidence="1 2">Belongs to the ArsC family.</text>
</comment>
<dbReference type="PANTHER" id="PTHR30041:SF8">
    <property type="entry name" value="PROTEIN YFFB"/>
    <property type="match status" value="1"/>
</dbReference>
<organism evidence="3 4">
    <name type="scientific">Rubrivivax rivuli</name>
    <dbReference type="NCBI Taxonomy" id="1862385"/>
    <lineage>
        <taxon>Bacteria</taxon>
        <taxon>Pseudomonadati</taxon>
        <taxon>Pseudomonadota</taxon>
        <taxon>Betaproteobacteria</taxon>
        <taxon>Burkholderiales</taxon>
        <taxon>Sphaerotilaceae</taxon>
        <taxon>Rubrivivax</taxon>
    </lineage>
</organism>
<dbReference type="PANTHER" id="PTHR30041">
    <property type="entry name" value="ARSENATE REDUCTASE"/>
    <property type="match status" value="1"/>
</dbReference>
<comment type="caution">
    <text evidence="3">The sequence shown here is derived from an EMBL/GenBank/DDBJ whole genome shotgun (WGS) entry which is preliminary data.</text>
</comment>
<evidence type="ECO:0000313" key="3">
    <source>
        <dbReference type="EMBL" id="RVU49658.1"/>
    </source>
</evidence>
<protein>
    <submittedName>
        <fullName evidence="3">ArsC family reductase</fullName>
    </submittedName>
</protein>
<reference evidence="3 4" key="1">
    <citation type="submission" date="2019-01" db="EMBL/GenBank/DDBJ databases">
        <authorList>
            <person name="Chen W.-M."/>
        </authorList>
    </citation>
    <scope>NUCLEOTIDE SEQUENCE [LARGE SCALE GENOMIC DNA]</scope>
    <source>
        <strain evidence="3 4">KYPY4</strain>
    </source>
</reference>
<sequence>MSTTVYGIPNCDTVKRARAWLAEHGVAHDFHDFKKQGLPEDALQRWLAAAGWETLLNRKGSTWRQLPPAEQAAVVDAASAAALMRRAPSVIKRPVVAWADGRLTVGFDAEAWAAATSSAR</sequence>
<dbReference type="RefSeq" id="WP_128227291.1">
    <property type="nucleotide sequence ID" value="NZ_SACR01000001.1"/>
</dbReference>
<gene>
    <name evidence="3" type="ORF">EOE66_03630</name>
</gene>
<dbReference type="PROSITE" id="PS51353">
    <property type="entry name" value="ARSC"/>
    <property type="match status" value="1"/>
</dbReference>
<dbReference type="NCBIfam" id="TIGR01617">
    <property type="entry name" value="arsC_related"/>
    <property type="match status" value="1"/>
</dbReference>
<name>A0A437RSD3_9BURK</name>
<dbReference type="InterPro" id="IPR006504">
    <property type="entry name" value="Tscrpt_reg_Spx/MgsR"/>
</dbReference>
<dbReference type="InterPro" id="IPR036249">
    <property type="entry name" value="Thioredoxin-like_sf"/>
</dbReference>